<dbReference type="InterPro" id="IPR021933">
    <property type="entry name" value="SERRATE/Ars2_N"/>
</dbReference>
<comment type="subcellular location">
    <subcellularLocation>
        <location evidence="1">Nucleus</location>
    </subcellularLocation>
</comment>
<feature type="region of interest" description="Disordered" evidence="9">
    <location>
        <begin position="55"/>
        <end position="128"/>
    </location>
</feature>
<dbReference type="GO" id="GO:0016604">
    <property type="term" value="C:nuclear body"/>
    <property type="evidence" value="ECO:0007669"/>
    <property type="project" value="TreeGrafter"/>
</dbReference>
<evidence type="ECO:0008006" key="14">
    <source>
        <dbReference type="Google" id="ProtNLM"/>
    </source>
</evidence>
<feature type="compositionally biased region" description="Acidic residues" evidence="9">
    <location>
        <begin position="465"/>
        <end position="482"/>
    </location>
</feature>
<accession>A0AAD6YTR0</accession>
<keyword evidence="4 7" id="KW-0863">Zinc-finger</keyword>
<dbReference type="EMBL" id="JARJCW010000002">
    <property type="protein sequence ID" value="KAJ7229103.1"/>
    <property type="molecule type" value="Genomic_DNA"/>
</dbReference>
<dbReference type="PANTHER" id="PTHR13165:SF0">
    <property type="entry name" value="SERRATE RNA EFFECTOR MOLECULE HOMOLOG"/>
    <property type="match status" value="1"/>
</dbReference>
<feature type="region of interest" description="Disordered" evidence="9">
    <location>
        <begin position="719"/>
        <end position="867"/>
    </location>
</feature>
<evidence type="ECO:0000256" key="9">
    <source>
        <dbReference type="SAM" id="MobiDB-lite"/>
    </source>
</evidence>
<evidence type="ECO:0000256" key="7">
    <source>
        <dbReference type="PROSITE-ProRule" id="PRU00042"/>
    </source>
</evidence>
<feature type="compositionally biased region" description="Acidic residues" evidence="9">
    <location>
        <begin position="585"/>
        <end position="594"/>
    </location>
</feature>
<evidence type="ECO:0000313" key="13">
    <source>
        <dbReference type="Proteomes" id="UP001219525"/>
    </source>
</evidence>
<feature type="region of interest" description="Disordered" evidence="9">
    <location>
        <begin position="255"/>
        <end position="326"/>
    </location>
</feature>
<reference evidence="12" key="1">
    <citation type="submission" date="2023-03" db="EMBL/GenBank/DDBJ databases">
        <title>Massive genome expansion in bonnet fungi (Mycena s.s.) driven by repeated elements and novel gene families across ecological guilds.</title>
        <authorList>
            <consortium name="Lawrence Berkeley National Laboratory"/>
            <person name="Harder C.B."/>
            <person name="Miyauchi S."/>
            <person name="Viragh M."/>
            <person name="Kuo A."/>
            <person name="Thoen E."/>
            <person name="Andreopoulos B."/>
            <person name="Lu D."/>
            <person name="Skrede I."/>
            <person name="Drula E."/>
            <person name="Henrissat B."/>
            <person name="Morin E."/>
            <person name="Kohler A."/>
            <person name="Barry K."/>
            <person name="LaButti K."/>
            <person name="Morin E."/>
            <person name="Salamov A."/>
            <person name="Lipzen A."/>
            <person name="Mereny Z."/>
            <person name="Hegedus B."/>
            <person name="Baldrian P."/>
            <person name="Stursova M."/>
            <person name="Weitz H."/>
            <person name="Taylor A."/>
            <person name="Grigoriev I.V."/>
            <person name="Nagy L.G."/>
            <person name="Martin F."/>
            <person name="Kauserud H."/>
        </authorList>
    </citation>
    <scope>NUCLEOTIDE SEQUENCE</scope>
    <source>
        <strain evidence="12">9144</strain>
    </source>
</reference>
<keyword evidence="6" id="KW-0539">Nucleus</keyword>
<dbReference type="InterPro" id="IPR007042">
    <property type="entry name" value="SERRATE/Ars2_C"/>
</dbReference>
<dbReference type="Proteomes" id="UP001219525">
    <property type="component" value="Unassembled WGS sequence"/>
</dbReference>
<evidence type="ECO:0000256" key="5">
    <source>
        <dbReference type="ARBA" id="ARBA00022833"/>
    </source>
</evidence>
<feature type="compositionally biased region" description="Basic and acidic residues" evidence="9">
    <location>
        <begin position="81"/>
        <end position="100"/>
    </location>
</feature>
<dbReference type="PANTHER" id="PTHR13165">
    <property type="entry name" value="ARSENITE-RESISTANCE PROTEIN 2"/>
    <property type="match status" value="1"/>
</dbReference>
<feature type="domain" description="C2H2-type" evidence="10">
    <location>
        <begin position="669"/>
        <end position="692"/>
    </location>
</feature>
<dbReference type="InterPro" id="IPR003656">
    <property type="entry name" value="Znf_BED"/>
</dbReference>
<dbReference type="PROSITE" id="PS00028">
    <property type="entry name" value="ZINC_FINGER_C2H2_1"/>
    <property type="match status" value="1"/>
</dbReference>
<sequence>MSWNASYPPPPRRSRSRSPGRGSFPPRQEPYGEQYRDWDVAYDRGAWAYERDRAGYDYRKGRSRSPPSELSRKRQRSASPYDRDRYDPRPRYNEDYDGHRGFGYSSPPRRGPSSFPSSRRAPPDPHHFDYPSSLKQYAEWFRYFYPTQAIEEDNADRAAEHEAGDGSKPRNGIKTRWEKYKKDFIATQLQTMFDHHRKSPWFSEKYDPSLELQNLRKRARKEGWNGRLNTFLLDLAAGKFDPDLHELDHEFSVKENGATNGESSSESVANPNGTAAPISDDLKASGDDDEMQFNMNVEEDPADADNNRFDANGKSSNSNKRFDRGDEVSVMPEGNQVMIRTIPPDIGRVKLEDACSKIPGFVYLALGDPLQRRNYYRAGWLRFRDDADMGAVLAELSEKKIEGFKLHVMHTNKPFTNRVRYAPEAASRPDRMEKDLANAKALAAKLENEAAELRKFKMPPKIEGETEADVTLDATDEDEGADVPERGSDAVELQIDRIMGQQTLVNVNNETSYENTKTMVSLDLYLCYLRAAFHTCYYCAVVTDHLEELQRKCIRHDRKPLSKMQREELKAEAAEKMDKEKAEKMEDDGEEMLEEKEKEKEKDKDVKGPGKDRDWRRTDERWVDWLDSKIAVLINRDAVDPRAYGGKSYEEELTKAVEPYVKQEDEGKFRCKTCQKLFKATSFVEKHIANKHPELVKSLEDLTYFNNFALDPHRIQPFAHPPANVGNGQAPPPQAYGVPAPTYHGDYGRQYGGSHQPGYPQWENPPYPSHQPPRRDESLNGRRLSERLGGFADTGFPAGAGLPPKPTAALDSALVSGNPQRRNTRGGGGPLPPPPPDAKEDPRAAAGRRVSYHDMDLVAEGDVELSY</sequence>
<feature type="domain" description="BED-type" evidence="11">
    <location>
        <begin position="616"/>
        <end position="699"/>
    </location>
</feature>
<dbReference type="Pfam" id="PF12066">
    <property type="entry name" value="SERRATE_Ars2_N"/>
    <property type="match status" value="1"/>
</dbReference>
<dbReference type="InterPro" id="IPR039727">
    <property type="entry name" value="SE/Ars2"/>
</dbReference>
<evidence type="ECO:0000259" key="11">
    <source>
        <dbReference type="PROSITE" id="PS50808"/>
    </source>
</evidence>
<feature type="compositionally biased region" description="Low complexity" evidence="9">
    <location>
        <begin position="105"/>
        <end position="120"/>
    </location>
</feature>
<gene>
    <name evidence="12" type="ORF">GGX14DRAFT_416696</name>
</gene>
<feature type="region of interest" description="Disordered" evidence="9">
    <location>
        <begin position="1"/>
        <end position="35"/>
    </location>
</feature>
<evidence type="ECO:0000256" key="8">
    <source>
        <dbReference type="SAM" id="Coils"/>
    </source>
</evidence>
<feature type="region of interest" description="Disordered" evidence="9">
    <location>
        <begin position="564"/>
        <end position="614"/>
    </location>
</feature>
<feature type="compositionally biased region" description="Basic and acidic residues" evidence="9">
    <location>
        <begin position="595"/>
        <end position="614"/>
    </location>
</feature>
<dbReference type="GO" id="GO:0016070">
    <property type="term" value="P:RNA metabolic process"/>
    <property type="evidence" value="ECO:0007669"/>
    <property type="project" value="UniProtKB-ARBA"/>
</dbReference>
<keyword evidence="8" id="KW-0175">Coiled coil</keyword>
<organism evidence="12 13">
    <name type="scientific">Mycena pura</name>
    <dbReference type="NCBI Taxonomy" id="153505"/>
    <lineage>
        <taxon>Eukaryota</taxon>
        <taxon>Fungi</taxon>
        <taxon>Dikarya</taxon>
        <taxon>Basidiomycota</taxon>
        <taxon>Agaricomycotina</taxon>
        <taxon>Agaricomycetes</taxon>
        <taxon>Agaricomycetidae</taxon>
        <taxon>Agaricales</taxon>
        <taxon>Marasmiineae</taxon>
        <taxon>Mycenaceae</taxon>
        <taxon>Mycena</taxon>
    </lineage>
</organism>
<feature type="compositionally biased region" description="Acidic residues" evidence="9">
    <location>
        <begin position="857"/>
        <end position="867"/>
    </location>
</feature>
<dbReference type="PROSITE" id="PS50157">
    <property type="entry name" value="ZINC_FINGER_C2H2_2"/>
    <property type="match status" value="1"/>
</dbReference>
<dbReference type="PROSITE" id="PS50808">
    <property type="entry name" value="ZF_BED"/>
    <property type="match status" value="1"/>
</dbReference>
<feature type="region of interest" description="Disordered" evidence="9">
    <location>
        <begin position="465"/>
        <end position="486"/>
    </location>
</feature>
<feature type="coiled-coil region" evidence="8">
    <location>
        <begin position="429"/>
        <end position="456"/>
    </location>
</feature>
<evidence type="ECO:0000256" key="3">
    <source>
        <dbReference type="ARBA" id="ARBA00022723"/>
    </source>
</evidence>
<proteinExistence type="inferred from homology"/>
<feature type="compositionally biased region" description="Basic and acidic residues" evidence="9">
    <location>
        <begin position="773"/>
        <end position="786"/>
    </location>
</feature>
<keyword evidence="13" id="KW-1185">Reference proteome</keyword>
<evidence type="ECO:0000256" key="6">
    <source>
        <dbReference type="ARBA" id="ARBA00023242"/>
    </source>
</evidence>
<evidence type="ECO:0000256" key="2">
    <source>
        <dbReference type="ARBA" id="ARBA00005407"/>
    </source>
</evidence>
<dbReference type="GO" id="GO:0003677">
    <property type="term" value="F:DNA binding"/>
    <property type="evidence" value="ECO:0007669"/>
    <property type="project" value="InterPro"/>
</dbReference>
<keyword evidence="5" id="KW-0862">Zinc</keyword>
<evidence type="ECO:0000259" key="10">
    <source>
        <dbReference type="PROSITE" id="PS50157"/>
    </source>
</evidence>
<protein>
    <recommendedName>
        <fullName evidence="14">C2H2-type domain-containing protein</fullName>
    </recommendedName>
</protein>
<evidence type="ECO:0000256" key="4">
    <source>
        <dbReference type="ARBA" id="ARBA00022771"/>
    </source>
</evidence>
<dbReference type="Pfam" id="PF04959">
    <property type="entry name" value="ARS2"/>
    <property type="match status" value="1"/>
</dbReference>
<feature type="compositionally biased region" description="Polar residues" evidence="9">
    <location>
        <begin position="257"/>
        <end position="273"/>
    </location>
</feature>
<evidence type="ECO:0000256" key="1">
    <source>
        <dbReference type="ARBA" id="ARBA00004123"/>
    </source>
</evidence>
<dbReference type="AlphaFoldDB" id="A0AAD6YTR0"/>
<dbReference type="GO" id="GO:0008270">
    <property type="term" value="F:zinc ion binding"/>
    <property type="evidence" value="ECO:0007669"/>
    <property type="project" value="UniProtKB-KW"/>
</dbReference>
<dbReference type="InterPro" id="IPR013087">
    <property type="entry name" value="Znf_C2H2_type"/>
</dbReference>
<feature type="compositionally biased region" description="Acidic residues" evidence="9">
    <location>
        <begin position="287"/>
        <end position="303"/>
    </location>
</feature>
<keyword evidence="3" id="KW-0479">Metal-binding</keyword>
<comment type="caution">
    <text evidence="12">The sequence shown here is derived from an EMBL/GenBank/DDBJ whole genome shotgun (WGS) entry which is preliminary data.</text>
</comment>
<comment type="similarity">
    <text evidence="2">Belongs to the ARS2 family.</text>
</comment>
<dbReference type="GO" id="GO:0031047">
    <property type="term" value="P:regulatory ncRNA-mediated gene silencing"/>
    <property type="evidence" value="ECO:0007669"/>
    <property type="project" value="UniProtKB-ARBA"/>
</dbReference>
<feature type="compositionally biased region" description="Basic and acidic residues" evidence="9">
    <location>
        <begin position="564"/>
        <end position="584"/>
    </location>
</feature>
<name>A0AAD6YTR0_9AGAR</name>
<evidence type="ECO:0000313" key="12">
    <source>
        <dbReference type="EMBL" id="KAJ7229103.1"/>
    </source>
</evidence>